<dbReference type="Proteomes" id="UP000249061">
    <property type="component" value="Unassembled WGS sequence"/>
</dbReference>
<gene>
    <name evidence="1" type="ORF">DI536_20020</name>
</gene>
<sequence>MPPAVMCSFADDATSSTFSPRAKSSAGVAQPCPAAQTTAARNVLFRRFMRAPWVGVHVEYWRSPATFFSSPRAGGRTRAMSERVVFGTSMEGLHRALSPPTPAEKAAFIKAGVTGAKFDSAYPLALYTDILDACAASRFANKEPLERFTEVGRLFWSGYEKTLVGSALTGMLRVLGPRRTLDRMTRNFRTANNYTEVTVDSLAPHHHLVRVNYVARPGFYLGIIESGCLRAGAKGLSVNLVEAKNEAPVYEVKWAP</sequence>
<protein>
    <recommendedName>
        <fullName evidence="3">DUF2378 family protein</fullName>
    </recommendedName>
</protein>
<dbReference type="InterPro" id="IPR011751">
    <property type="entry name" value="Mxa_paralog_2265"/>
</dbReference>
<accession>A0A2W5T521</accession>
<dbReference type="EMBL" id="QFQP01000017">
    <property type="protein sequence ID" value="PZR10530.1"/>
    <property type="molecule type" value="Genomic_DNA"/>
</dbReference>
<organism evidence="1 2">
    <name type="scientific">Archangium gephyra</name>
    <dbReference type="NCBI Taxonomy" id="48"/>
    <lineage>
        <taxon>Bacteria</taxon>
        <taxon>Pseudomonadati</taxon>
        <taxon>Myxococcota</taxon>
        <taxon>Myxococcia</taxon>
        <taxon>Myxococcales</taxon>
        <taxon>Cystobacterineae</taxon>
        <taxon>Archangiaceae</taxon>
        <taxon>Archangium</taxon>
    </lineage>
</organism>
<dbReference type="NCBIfam" id="TIGR02265">
    <property type="entry name" value="Mxa_TIGR02265"/>
    <property type="match status" value="1"/>
</dbReference>
<evidence type="ECO:0008006" key="3">
    <source>
        <dbReference type="Google" id="ProtNLM"/>
    </source>
</evidence>
<comment type="caution">
    <text evidence="1">The sequence shown here is derived from an EMBL/GenBank/DDBJ whole genome shotgun (WGS) entry which is preliminary data.</text>
</comment>
<dbReference type="AlphaFoldDB" id="A0A2W5T521"/>
<reference evidence="1 2" key="1">
    <citation type="submission" date="2017-08" db="EMBL/GenBank/DDBJ databases">
        <title>Infants hospitalized years apart are colonized by the same room-sourced microbial strains.</title>
        <authorList>
            <person name="Brooks B."/>
            <person name="Olm M.R."/>
            <person name="Firek B.A."/>
            <person name="Baker R."/>
            <person name="Thomas B.C."/>
            <person name="Morowitz M.J."/>
            <person name="Banfield J.F."/>
        </authorList>
    </citation>
    <scope>NUCLEOTIDE SEQUENCE [LARGE SCALE GENOMIC DNA]</scope>
    <source>
        <strain evidence="1">S2_003_000_R2_14</strain>
    </source>
</reference>
<evidence type="ECO:0000313" key="2">
    <source>
        <dbReference type="Proteomes" id="UP000249061"/>
    </source>
</evidence>
<evidence type="ECO:0000313" key="1">
    <source>
        <dbReference type="EMBL" id="PZR10530.1"/>
    </source>
</evidence>
<name>A0A2W5T521_9BACT</name>
<proteinExistence type="predicted"/>
<dbReference type="Pfam" id="PF09536">
    <property type="entry name" value="DUF2378"/>
    <property type="match status" value="1"/>
</dbReference>